<dbReference type="InterPro" id="IPR023346">
    <property type="entry name" value="Lysozyme-like_dom_sf"/>
</dbReference>
<dbReference type="SUPFAM" id="SSF53955">
    <property type="entry name" value="Lysozyme-like"/>
    <property type="match status" value="1"/>
</dbReference>
<evidence type="ECO:0000259" key="1">
    <source>
        <dbReference type="Pfam" id="PF01464"/>
    </source>
</evidence>
<evidence type="ECO:0000313" key="3">
    <source>
        <dbReference type="Proteomes" id="UP000251800"/>
    </source>
</evidence>
<feature type="domain" description="Transglycosylase SLT" evidence="1">
    <location>
        <begin position="69"/>
        <end position="167"/>
    </location>
</feature>
<proteinExistence type="predicted"/>
<dbReference type="Gene3D" id="1.10.530.10">
    <property type="match status" value="1"/>
</dbReference>
<evidence type="ECO:0000313" key="2">
    <source>
        <dbReference type="EMBL" id="PWN56204.1"/>
    </source>
</evidence>
<dbReference type="Proteomes" id="UP000251800">
    <property type="component" value="Unassembled WGS sequence"/>
</dbReference>
<gene>
    <name evidence="2" type="ORF">DEH80_07990</name>
</gene>
<dbReference type="RefSeq" id="WP_109719975.1">
    <property type="nucleotide sequence ID" value="NZ_QEQK01000006.1"/>
</dbReference>
<accession>A0A363ULB3</accession>
<dbReference type="Pfam" id="PF01464">
    <property type="entry name" value="SLT"/>
    <property type="match status" value="1"/>
</dbReference>
<reference evidence="2 3" key="1">
    <citation type="submission" date="2018-05" db="EMBL/GenBank/DDBJ databases">
        <title>Abyssibacter profundi OUC007T gen. nov., sp. nov, a marine bacterium isolated from seawater of the Mariana Trench.</title>
        <authorList>
            <person name="Zhou S."/>
        </authorList>
    </citation>
    <scope>NUCLEOTIDE SEQUENCE [LARGE SCALE GENOMIC DNA]</scope>
    <source>
        <strain evidence="2 3">OUC007</strain>
    </source>
</reference>
<name>A0A363ULB3_9GAMM</name>
<dbReference type="EMBL" id="QEQK01000006">
    <property type="protein sequence ID" value="PWN56204.1"/>
    <property type="molecule type" value="Genomic_DNA"/>
</dbReference>
<protein>
    <submittedName>
        <fullName evidence="2">Lytic murein transglycosylase</fullName>
    </submittedName>
</protein>
<organism evidence="2 3">
    <name type="scientific">Abyssibacter profundi</name>
    <dbReference type="NCBI Taxonomy" id="2182787"/>
    <lineage>
        <taxon>Bacteria</taxon>
        <taxon>Pseudomonadati</taxon>
        <taxon>Pseudomonadota</taxon>
        <taxon>Gammaproteobacteria</taxon>
        <taxon>Chromatiales</taxon>
        <taxon>Oceanococcaceae</taxon>
        <taxon>Abyssibacter</taxon>
    </lineage>
</organism>
<comment type="caution">
    <text evidence="2">The sequence shown here is derived from an EMBL/GenBank/DDBJ whole genome shotgun (WGS) entry which is preliminary data.</text>
</comment>
<dbReference type="OrthoDB" id="92254at2"/>
<dbReference type="InterPro" id="IPR008258">
    <property type="entry name" value="Transglycosylase_SLT_dom_1"/>
</dbReference>
<sequence length="232" mass="26085">MPGRSSHYARGAGRPWRVASLATLGVMWLLALIAPSTACAAEPLRAAQEHQRTLTREARAVWGLDAPVPVFAAQIHQESAWRSDAESPYAQGLAQFTPATAQWITQIYAELGEPAVWSPHWAMRALVRYDRHIWQRQARPAATDCDRWGFTLSGYNGGPGWVTRDRATCRAAPTCPPCDPQRWWSHVERTPDARRAGWAVTENRDYVRRVLLRHQSRYRHWGPAVACGAPDT</sequence>
<keyword evidence="3" id="KW-1185">Reference proteome</keyword>
<dbReference type="AlphaFoldDB" id="A0A363ULB3"/>